<feature type="region of interest" description="Disordered" evidence="1">
    <location>
        <begin position="73"/>
        <end position="99"/>
    </location>
</feature>
<sequence length="113" mass="13094">MQLRETKFTDSKLRSKKKKGEDEHQNYTAKDMATSTLPEVAIRDSNDQSSKVEEEGRSFVLRYQLQPNVRTTVFANNQGHSQNEQKARPSSQAPKQKRLDYQIRNIIVKAKEL</sequence>
<reference evidence="2" key="1">
    <citation type="submission" date="2023-03" db="UniProtKB">
        <authorList>
            <consortium name="EnsemblPlants"/>
        </authorList>
    </citation>
    <scope>IDENTIFICATION</scope>
</reference>
<dbReference type="Gramene" id="MELO3C033578.2.1">
    <property type="protein sequence ID" value="MELO3C033578.2.1"/>
    <property type="gene ID" value="MELO3C033578.2"/>
</dbReference>
<proteinExistence type="predicted"/>
<feature type="compositionally biased region" description="Polar residues" evidence="1">
    <location>
        <begin position="73"/>
        <end position="94"/>
    </location>
</feature>
<accession>A0A9I9EGV0</accession>
<organism evidence="2">
    <name type="scientific">Cucumis melo</name>
    <name type="common">Muskmelon</name>
    <dbReference type="NCBI Taxonomy" id="3656"/>
    <lineage>
        <taxon>Eukaryota</taxon>
        <taxon>Viridiplantae</taxon>
        <taxon>Streptophyta</taxon>
        <taxon>Embryophyta</taxon>
        <taxon>Tracheophyta</taxon>
        <taxon>Spermatophyta</taxon>
        <taxon>Magnoliopsida</taxon>
        <taxon>eudicotyledons</taxon>
        <taxon>Gunneridae</taxon>
        <taxon>Pentapetalae</taxon>
        <taxon>rosids</taxon>
        <taxon>fabids</taxon>
        <taxon>Cucurbitales</taxon>
        <taxon>Cucurbitaceae</taxon>
        <taxon>Benincaseae</taxon>
        <taxon>Cucumis</taxon>
    </lineage>
</organism>
<protein>
    <submittedName>
        <fullName evidence="2">Uncharacterized protein</fullName>
    </submittedName>
</protein>
<evidence type="ECO:0000313" key="2">
    <source>
        <dbReference type="EnsemblPlants" id="MELO3C033578.2.1"/>
    </source>
</evidence>
<feature type="compositionally biased region" description="Basic and acidic residues" evidence="1">
    <location>
        <begin position="1"/>
        <end position="25"/>
    </location>
</feature>
<feature type="region of interest" description="Disordered" evidence="1">
    <location>
        <begin position="1"/>
        <end position="38"/>
    </location>
</feature>
<evidence type="ECO:0000256" key="1">
    <source>
        <dbReference type="SAM" id="MobiDB-lite"/>
    </source>
</evidence>
<dbReference type="AlphaFoldDB" id="A0A9I9EGV0"/>
<name>A0A9I9EGV0_CUCME</name>
<dbReference type="EnsemblPlants" id="MELO3C033578.2.1">
    <property type="protein sequence ID" value="MELO3C033578.2.1"/>
    <property type="gene ID" value="MELO3C033578.2"/>
</dbReference>